<organism evidence="2 3">
    <name type="scientific">Pseudonocardia nematodicida</name>
    <dbReference type="NCBI Taxonomy" id="1206997"/>
    <lineage>
        <taxon>Bacteria</taxon>
        <taxon>Bacillati</taxon>
        <taxon>Actinomycetota</taxon>
        <taxon>Actinomycetes</taxon>
        <taxon>Pseudonocardiales</taxon>
        <taxon>Pseudonocardiaceae</taxon>
        <taxon>Pseudonocardia</taxon>
    </lineage>
</organism>
<dbReference type="RefSeq" id="WP_349298846.1">
    <property type="nucleotide sequence ID" value="NZ_JBEDNQ010000005.1"/>
</dbReference>
<dbReference type="Proteomes" id="UP001494902">
    <property type="component" value="Unassembled WGS sequence"/>
</dbReference>
<comment type="caution">
    <text evidence="2">The sequence shown here is derived from an EMBL/GenBank/DDBJ whole genome shotgun (WGS) entry which is preliminary data.</text>
</comment>
<proteinExistence type="predicted"/>
<protein>
    <submittedName>
        <fullName evidence="2">Replication-relaxation family protein</fullName>
    </submittedName>
</protein>
<keyword evidence="3" id="KW-1185">Reference proteome</keyword>
<dbReference type="Pfam" id="PF13814">
    <property type="entry name" value="Replic_Relax"/>
    <property type="match status" value="1"/>
</dbReference>
<name>A0ABV1KBC4_9PSEU</name>
<dbReference type="EMBL" id="JBEDNQ010000005">
    <property type="protein sequence ID" value="MEQ3551776.1"/>
    <property type="molecule type" value="Genomic_DNA"/>
</dbReference>
<evidence type="ECO:0000256" key="1">
    <source>
        <dbReference type="SAM" id="MobiDB-lite"/>
    </source>
</evidence>
<gene>
    <name evidence="2" type="ORF">WIS52_14980</name>
</gene>
<feature type="region of interest" description="Disordered" evidence="1">
    <location>
        <begin position="1"/>
        <end position="48"/>
    </location>
</feature>
<feature type="compositionally biased region" description="Basic and acidic residues" evidence="1">
    <location>
        <begin position="10"/>
        <end position="19"/>
    </location>
</feature>
<sequence>MTNIYPFPHSADRPSDRNDAGSAPTSGHVRDPAATVPLRRSGNPRPARARTLARHLTDRDRQILRSLADFRLMTGQQLGQLHVDGQTPATAARRRRSVLQRLADCGAIQRLERRIGGIRAGSDGQLFALTPLGLTALRLHDPEVPNHRVRLIGDTAPGFQDHLLAITELYVQLREADDGHHIELLDFQTEPAAWRRFTGPAGETIPLKPDAYLSLGLGELEQRSFVEVDLATESLNVVARKCRRYLEYWQTGTEQAAHGVFPRVWWLVPHTRRELRLRELVAGFAPIEQALFAVGQLDDAAALLTTPVTSFSTEEPS</sequence>
<reference evidence="2 3" key="1">
    <citation type="submission" date="2024-03" db="EMBL/GenBank/DDBJ databases">
        <title>Draft genome sequence of Pseudonocardia nematodicida JCM 31783.</title>
        <authorList>
            <person name="Butdee W."/>
            <person name="Duangmal K."/>
        </authorList>
    </citation>
    <scope>NUCLEOTIDE SEQUENCE [LARGE SCALE GENOMIC DNA]</scope>
    <source>
        <strain evidence="2 3">JCM 31783</strain>
    </source>
</reference>
<accession>A0ABV1KBC4</accession>
<dbReference type="InterPro" id="IPR025855">
    <property type="entry name" value="Replic_Relax"/>
</dbReference>
<evidence type="ECO:0000313" key="2">
    <source>
        <dbReference type="EMBL" id="MEQ3551776.1"/>
    </source>
</evidence>
<evidence type="ECO:0000313" key="3">
    <source>
        <dbReference type="Proteomes" id="UP001494902"/>
    </source>
</evidence>